<evidence type="ECO:0000313" key="4">
    <source>
        <dbReference type="Proteomes" id="UP000199317"/>
    </source>
</evidence>
<evidence type="ECO:0000256" key="1">
    <source>
        <dbReference type="SAM" id="MobiDB-lite"/>
    </source>
</evidence>
<protein>
    <submittedName>
        <fullName evidence="3">Small Trp-rich protein</fullName>
    </submittedName>
</protein>
<sequence>MYTLALGILLVVLKYLEIGPVAQWSWWWVLSPFAVTAAWWVWADATGYTKRRAMEKIDRRRQDRIDRHKEAMGVKPRKPR</sequence>
<dbReference type="InterPro" id="IPR031044">
    <property type="entry name" value="Small_Trp_rich"/>
</dbReference>
<accession>A0A1H0S4I1</accession>
<feature type="transmembrane region" description="Helical" evidence="2">
    <location>
        <begin position="24"/>
        <end position="42"/>
    </location>
</feature>
<keyword evidence="2" id="KW-1133">Transmembrane helix</keyword>
<feature type="region of interest" description="Disordered" evidence="1">
    <location>
        <begin position="59"/>
        <end position="80"/>
    </location>
</feature>
<gene>
    <name evidence="3" type="ORF">SAMN04489708_111108</name>
</gene>
<reference evidence="4" key="1">
    <citation type="submission" date="2016-10" db="EMBL/GenBank/DDBJ databases">
        <authorList>
            <person name="Varghese N."/>
            <person name="Submissions S."/>
        </authorList>
    </citation>
    <scope>NUCLEOTIDE SEQUENCE [LARGE SCALE GENOMIC DNA]</scope>
    <source>
        <strain evidence="4">DSM 17101</strain>
    </source>
</reference>
<dbReference type="Proteomes" id="UP000199317">
    <property type="component" value="Unassembled WGS sequence"/>
</dbReference>
<keyword evidence="2" id="KW-0472">Membrane</keyword>
<organism evidence="3 4">
    <name type="scientific">Paracidovorax cattleyae</name>
    <dbReference type="NCBI Taxonomy" id="80868"/>
    <lineage>
        <taxon>Bacteria</taxon>
        <taxon>Pseudomonadati</taxon>
        <taxon>Pseudomonadota</taxon>
        <taxon>Betaproteobacteria</taxon>
        <taxon>Burkholderiales</taxon>
        <taxon>Comamonadaceae</taxon>
        <taxon>Paracidovorax</taxon>
    </lineage>
</organism>
<dbReference type="EMBL" id="FNJL01000011">
    <property type="protein sequence ID" value="SDP36577.1"/>
    <property type="molecule type" value="Genomic_DNA"/>
</dbReference>
<evidence type="ECO:0000313" key="3">
    <source>
        <dbReference type="EMBL" id="SDP36577.1"/>
    </source>
</evidence>
<keyword evidence="2" id="KW-0812">Transmembrane</keyword>
<dbReference type="RefSeq" id="WP_092834554.1">
    <property type="nucleotide sequence ID" value="NZ_CP028290.1"/>
</dbReference>
<feature type="compositionally biased region" description="Basic and acidic residues" evidence="1">
    <location>
        <begin position="59"/>
        <end position="72"/>
    </location>
</feature>
<dbReference type="AlphaFoldDB" id="A0A1H0S4I1"/>
<name>A0A1H0S4I1_9BURK</name>
<proteinExistence type="predicted"/>
<dbReference type="OrthoDB" id="8689816at2"/>
<evidence type="ECO:0000256" key="2">
    <source>
        <dbReference type="SAM" id="Phobius"/>
    </source>
</evidence>
<keyword evidence="4" id="KW-1185">Reference proteome</keyword>
<dbReference type="NCBIfam" id="TIGR04438">
    <property type="entry name" value="small_Trp_rich"/>
    <property type="match status" value="1"/>
</dbReference>